<dbReference type="Proteomes" id="UP001367508">
    <property type="component" value="Unassembled WGS sequence"/>
</dbReference>
<reference evidence="2 3" key="1">
    <citation type="submission" date="2024-01" db="EMBL/GenBank/DDBJ databases">
        <title>The genomes of 5 underutilized Papilionoideae crops provide insights into root nodulation and disease resistanc.</title>
        <authorList>
            <person name="Jiang F."/>
        </authorList>
    </citation>
    <scope>NUCLEOTIDE SEQUENCE [LARGE SCALE GENOMIC DNA]</scope>
    <source>
        <strain evidence="2">LVBAO_FW01</strain>
        <tissue evidence="2">Leaves</tissue>
    </source>
</reference>
<dbReference type="AlphaFoldDB" id="A0AAN9R7R9"/>
<protein>
    <submittedName>
        <fullName evidence="2">Uncharacterized protein</fullName>
    </submittedName>
</protein>
<proteinExistence type="predicted"/>
<comment type="caution">
    <text evidence="2">The sequence shown here is derived from an EMBL/GenBank/DDBJ whole genome shotgun (WGS) entry which is preliminary data.</text>
</comment>
<feature type="region of interest" description="Disordered" evidence="1">
    <location>
        <begin position="167"/>
        <end position="207"/>
    </location>
</feature>
<gene>
    <name evidence="2" type="ORF">VNO77_04422</name>
</gene>
<organism evidence="2 3">
    <name type="scientific">Canavalia gladiata</name>
    <name type="common">Sword bean</name>
    <name type="synonym">Dolichos gladiatus</name>
    <dbReference type="NCBI Taxonomy" id="3824"/>
    <lineage>
        <taxon>Eukaryota</taxon>
        <taxon>Viridiplantae</taxon>
        <taxon>Streptophyta</taxon>
        <taxon>Embryophyta</taxon>
        <taxon>Tracheophyta</taxon>
        <taxon>Spermatophyta</taxon>
        <taxon>Magnoliopsida</taxon>
        <taxon>eudicotyledons</taxon>
        <taxon>Gunneridae</taxon>
        <taxon>Pentapetalae</taxon>
        <taxon>rosids</taxon>
        <taxon>fabids</taxon>
        <taxon>Fabales</taxon>
        <taxon>Fabaceae</taxon>
        <taxon>Papilionoideae</taxon>
        <taxon>50 kb inversion clade</taxon>
        <taxon>NPAAA clade</taxon>
        <taxon>indigoferoid/millettioid clade</taxon>
        <taxon>Phaseoleae</taxon>
        <taxon>Canavalia</taxon>
    </lineage>
</organism>
<keyword evidence="3" id="KW-1185">Reference proteome</keyword>
<name>A0AAN9R7R9_CANGL</name>
<dbReference type="EMBL" id="JAYMYQ010000001">
    <property type="protein sequence ID" value="KAK7362312.1"/>
    <property type="molecule type" value="Genomic_DNA"/>
</dbReference>
<evidence type="ECO:0000256" key="1">
    <source>
        <dbReference type="SAM" id="MobiDB-lite"/>
    </source>
</evidence>
<evidence type="ECO:0000313" key="2">
    <source>
        <dbReference type="EMBL" id="KAK7362312.1"/>
    </source>
</evidence>
<accession>A0AAN9R7R9</accession>
<evidence type="ECO:0000313" key="3">
    <source>
        <dbReference type="Proteomes" id="UP001367508"/>
    </source>
</evidence>
<sequence>MLNISRTRSGHLISVLALKYLSSKGGSSVLTLKVVVEQISNEFQTLKREFSVNQPWILVPAVVAASNGRLSKKPSGCRTWNSFYFSYATKTYGRNTSSITDATSRSIILISHFSYMIKDLADPVYEFNGSRAKSMIPKCLEEGEAKWKTKKTERRMLGCKVFETTKRGREREIPRERKRDPERKRKNDPERERKKDPELERDPILPI</sequence>